<name>Q019P4_OSTTA</name>
<evidence type="ECO:0000256" key="1">
    <source>
        <dbReference type="ARBA" id="ARBA00004651"/>
    </source>
</evidence>
<dbReference type="Proteomes" id="UP000009170">
    <property type="component" value="Unassembled WGS sequence"/>
</dbReference>
<feature type="transmembrane region" description="Helical" evidence="8">
    <location>
        <begin position="37"/>
        <end position="61"/>
    </location>
</feature>
<dbReference type="OMA" id="SHERWEP"/>
<evidence type="ECO:0000313" key="10">
    <source>
        <dbReference type="Proteomes" id="UP000009170"/>
    </source>
</evidence>
<evidence type="ECO:0000256" key="2">
    <source>
        <dbReference type="ARBA" id="ARBA00022448"/>
    </source>
</evidence>
<feature type="transmembrane region" description="Helical" evidence="8">
    <location>
        <begin position="283"/>
        <end position="308"/>
    </location>
</feature>
<evidence type="ECO:0000313" key="9">
    <source>
        <dbReference type="EMBL" id="CAL53881.1"/>
    </source>
</evidence>
<evidence type="ECO:0000256" key="5">
    <source>
        <dbReference type="ARBA" id="ARBA00022989"/>
    </source>
</evidence>
<evidence type="ECO:0000256" key="4">
    <source>
        <dbReference type="ARBA" id="ARBA00022692"/>
    </source>
</evidence>
<dbReference type="PANTHER" id="PTHR30269">
    <property type="entry name" value="TRANSMEMBRANE PROTEIN YFCA"/>
    <property type="match status" value="1"/>
</dbReference>
<dbReference type="Pfam" id="PF01925">
    <property type="entry name" value="TauE"/>
    <property type="match status" value="1"/>
</dbReference>
<comment type="caution">
    <text evidence="9">The sequence shown here is derived from an EMBL/GenBank/DDBJ whole genome shotgun (WGS) entry which is preliminary data.</text>
</comment>
<feature type="transmembrane region" description="Helical" evidence="8">
    <location>
        <begin position="81"/>
        <end position="102"/>
    </location>
</feature>
<feature type="transmembrane region" description="Helical" evidence="8">
    <location>
        <begin position="314"/>
        <end position="333"/>
    </location>
</feature>
<keyword evidence="10" id="KW-1185">Reference proteome</keyword>
<dbReference type="InterPro" id="IPR052017">
    <property type="entry name" value="TSUP"/>
</dbReference>
<keyword evidence="3" id="KW-1003">Cell membrane</keyword>
<proteinExistence type="predicted"/>
<accession>Q019P4</accession>
<keyword evidence="2" id="KW-0813">Transport</keyword>
<dbReference type="EMBL" id="CAID01000005">
    <property type="protein sequence ID" value="CAL53881.1"/>
    <property type="molecule type" value="Genomic_DNA"/>
</dbReference>
<evidence type="ECO:0000256" key="3">
    <source>
        <dbReference type="ARBA" id="ARBA00022475"/>
    </source>
</evidence>
<feature type="transmembrane region" description="Helical" evidence="8">
    <location>
        <begin position="243"/>
        <end position="271"/>
    </location>
</feature>
<dbReference type="PANTHER" id="PTHR30269:SF37">
    <property type="entry name" value="MEMBRANE TRANSPORTER PROTEIN"/>
    <property type="match status" value="1"/>
</dbReference>
<dbReference type="AlphaFoldDB" id="Q019P4"/>
<organism evidence="9 10">
    <name type="scientific">Ostreococcus tauri</name>
    <name type="common">Marine green alga</name>
    <dbReference type="NCBI Taxonomy" id="70448"/>
    <lineage>
        <taxon>Eukaryota</taxon>
        <taxon>Viridiplantae</taxon>
        <taxon>Chlorophyta</taxon>
        <taxon>Mamiellophyceae</taxon>
        <taxon>Mamiellales</taxon>
        <taxon>Bathycoccaceae</taxon>
        <taxon>Ostreococcus</taxon>
    </lineage>
</organism>
<reference evidence="9 10" key="2">
    <citation type="journal article" date="2014" name="BMC Genomics">
        <title>An improved genome of the model marine alga Ostreococcus tauri unfolds by assessing Illumina de novo assemblies.</title>
        <authorList>
            <person name="Blanc-Mathieu R."/>
            <person name="Verhelst B."/>
            <person name="Derelle E."/>
            <person name="Rombauts S."/>
            <person name="Bouget F.Y."/>
            <person name="Carre I."/>
            <person name="Chateau A."/>
            <person name="Eyre-Walker A."/>
            <person name="Grimsley N."/>
            <person name="Moreau H."/>
            <person name="Piegu B."/>
            <person name="Rivals E."/>
            <person name="Schackwitz W."/>
            <person name="Van de Peer Y."/>
            <person name="Piganeau G."/>
        </authorList>
    </citation>
    <scope>NUCLEOTIDE SEQUENCE [LARGE SCALE GENOMIC DNA]</scope>
    <source>
        <strain evidence="10">OTTH 0595 / CCAP 157/2 / RCC745</strain>
    </source>
</reference>
<evidence type="ECO:0000256" key="7">
    <source>
        <dbReference type="SAM" id="MobiDB-lite"/>
    </source>
</evidence>
<dbReference type="RefSeq" id="XP_003079223.1">
    <property type="nucleotide sequence ID" value="XM_003079175.1"/>
</dbReference>
<reference evidence="10" key="1">
    <citation type="journal article" date="2006" name="Proc. Natl. Acad. Sci. U.S.A.">
        <title>Genome analysis of the smallest free-living eukaryote Ostreococcus tauri unveils many unique features.</title>
        <authorList>
            <person name="Derelle E."/>
            <person name="Ferraz C."/>
            <person name="Rombauts S."/>
            <person name="Rouze P."/>
            <person name="Worden A.Z."/>
            <person name="Robbens S."/>
            <person name="Partensky F."/>
            <person name="Degroeve S."/>
            <person name="Echeynie S."/>
            <person name="Cooke R."/>
            <person name="Saeys Y."/>
            <person name="Wuyts J."/>
            <person name="Jabbari K."/>
            <person name="Bowler C."/>
            <person name="Panaud O."/>
            <person name="Piegu B."/>
            <person name="Ball S.G."/>
            <person name="Ral J.-P."/>
            <person name="Bouget F.-Y."/>
            <person name="Piganeau G."/>
            <person name="De Baets B."/>
            <person name="Picard A."/>
            <person name="Delseny M."/>
            <person name="Demaille J."/>
            <person name="Van de Peer Y."/>
            <person name="Moreau H."/>
        </authorList>
    </citation>
    <scope>NUCLEOTIDE SEQUENCE [LARGE SCALE GENOMIC DNA]</scope>
    <source>
        <strain evidence="10">OTTH 0595 / CCAP 157/2 / RCC745</strain>
    </source>
</reference>
<dbReference type="InterPro" id="IPR002781">
    <property type="entry name" value="TM_pro_TauE-like"/>
</dbReference>
<gene>
    <name evidence="9" type="ORF">OT_ostta05g01270</name>
</gene>
<keyword evidence="4 8" id="KW-0812">Transmembrane</keyword>
<dbReference type="KEGG" id="ota:OT_ostta05g01270"/>
<evidence type="ECO:0000256" key="8">
    <source>
        <dbReference type="SAM" id="Phobius"/>
    </source>
</evidence>
<keyword evidence="6 8" id="KW-0472">Membrane</keyword>
<dbReference type="InParanoid" id="Q019P4"/>
<protein>
    <submittedName>
        <fullName evidence="9">Transmembrane protein TauE like</fullName>
    </submittedName>
</protein>
<comment type="subcellular location">
    <subcellularLocation>
        <location evidence="1">Cell membrane</location>
        <topology evidence="1">Multi-pass membrane protein</topology>
    </subcellularLocation>
</comment>
<keyword evidence="5 8" id="KW-1133">Transmembrane helix</keyword>
<feature type="region of interest" description="Disordered" evidence="7">
    <location>
        <begin position="142"/>
        <end position="178"/>
    </location>
</feature>
<feature type="transmembrane region" description="Helical" evidence="8">
    <location>
        <begin position="6"/>
        <end position="30"/>
    </location>
</feature>
<evidence type="ECO:0000256" key="6">
    <source>
        <dbReference type="ARBA" id="ARBA00023136"/>
    </source>
</evidence>
<dbReference type="GeneID" id="9833278"/>
<dbReference type="GO" id="GO:0005886">
    <property type="term" value="C:plasma membrane"/>
    <property type="evidence" value="ECO:0007669"/>
    <property type="project" value="UniProtKB-SubCell"/>
</dbReference>
<sequence>MAFDTVVTALTAGEVTLVVVACCVGAFLIGAVGIGGVVVLPALLVAGVALGPAIASVYVAFLPAGVLKLCVLGRVRGLIPWRAALACGAPAAVGAAAGGVLVESSPRRVMTFLVGGVAALAGLRDAMEIVDRKLKARAASRVTGGANGETRAGGTANVETANENGKRTHDSGDTVNSTHTHESIVEVEVVSPAEAPEEQTTTLGRTPSSSTTSFVDRFRKWYFVAQVIPSHERWEPTNNELGVLAVTGLLVGLSSVLTGTGGPLIFIPFVLTWKRSSSINRKTIIGCSAVLAAFLSSAAVVSLLSAGLRPDPGLTILMAFCAAGGIGAGARILQIASREFLQSAMTVLLLAVAGATIAKAATE</sequence>
<feature type="transmembrane region" description="Helical" evidence="8">
    <location>
        <begin position="340"/>
        <end position="361"/>
    </location>
</feature>